<name>A0A381Q1W9_9ZZZZ</name>
<sequence>MTAFTAVFSLFLALFFVGLMATAGENTHKILQYLRAKYKIEVFFDQDVANEKALGLIHQIKKINGVRTVTLIKKEDAMRIFKDQFGEDILDILGYNPLPVSAVINLVRASKVPVKADPIVNKIKTMKGVAEVRYQGSLIRKIERTYYRILGKLPVIAGIVVLVAVLVIYNTVKLSVYSRRQLILTLEMIGATRTFIKMPFIFEGFFIAILSSSIAFPALVGTIETGNYILANFTSWGIRLSFDPVIWIWLFVLSATITILGSYRAIAGILK</sequence>
<feature type="transmembrane region" description="Helical" evidence="10">
    <location>
        <begin position="246"/>
        <end position="266"/>
    </location>
</feature>
<keyword evidence="4" id="KW-1003">Cell membrane</keyword>
<keyword evidence="6 10" id="KW-0812">Transmembrane</keyword>
<keyword evidence="7 10" id="KW-1133">Transmembrane helix</keyword>
<organism evidence="13">
    <name type="scientific">marine metagenome</name>
    <dbReference type="NCBI Taxonomy" id="408172"/>
    <lineage>
        <taxon>unclassified sequences</taxon>
        <taxon>metagenomes</taxon>
        <taxon>ecological metagenomes</taxon>
    </lineage>
</organism>
<evidence type="ECO:0000256" key="8">
    <source>
        <dbReference type="ARBA" id="ARBA00023136"/>
    </source>
</evidence>
<comment type="subcellular location">
    <subcellularLocation>
        <location evidence="1">Cell membrane</location>
        <topology evidence="1">Multi-pass membrane protein</topology>
    </subcellularLocation>
</comment>
<keyword evidence="9" id="KW-0131">Cell cycle</keyword>
<dbReference type="Pfam" id="PF02687">
    <property type="entry name" value="FtsX"/>
    <property type="match status" value="1"/>
</dbReference>
<dbReference type="InterPro" id="IPR003838">
    <property type="entry name" value="ABC3_permease_C"/>
</dbReference>
<dbReference type="GO" id="GO:0005886">
    <property type="term" value="C:plasma membrane"/>
    <property type="evidence" value="ECO:0007669"/>
    <property type="project" value="UniProtKB-SubCell"/>
</dbReference>
<dbReference type="EMBL" id="UINC01001175">
    <property type="protein sequence ID" value="SUZ73321.1"/>
    <property type="molecule type" value="Genomic_DNA"/>
</dbReference>
<evidence type="ECO:0000256" key="1">
    <source>
        <dbReference type="ARBA" id="ARBA00004651"/>
    </source>
</evidence>
<evidence type="ECO:0000256" key="3">
    <source>
        <dbReference type="ARBA" id="ARBA00021907"/>
    </source>
</evidence>
<keyword evidence="8 10" id="KW-0472">Membrane</keyword>
<evidence type="ECO:0000256" key="5">
    <source>
        <dbReference type="ARBA" id="ARBA00022618"/>
    </source>
</evidence>
<feature type="transmembrane region" description="Helical" evidence="10">
    <location>
        <begin position="153"/>
        <end position="172"/>
    </location>
</feature>
<comment type="similarity">
    <text evidence="2">Belongs to the ABC-4 integral membrane protein family. FtsX subfamily.</text>
</comment>
<dbReference type="PANTHER" id="PTHR47755:SF1">
    <property type="entry name" value="CELL DIVISION PROTEIN FTSX"/>
    <property type="match status" value="1"/>
</dbReference>
<feature type="domain" description="ABC3 transporter permease C-terminal" evidence="11">
    <location>
        <begin position="155"/>
        <end position="270"/>
    </location>
</feature>
<dbReference type="AlphaFoldDB" id="A0A381Q1W9"/>
<dbReference type="Gene3D" id="3.30.70.3040">
    <property type="match status" value="1"/>
</dbReference>
<feature type="domain" description="FtsX extracellular" evidence="12">
    <location>
        <begin position="39"/>
        <end position="132"/>
    </location>
</feature>
<gene>
    <name evidence="13" type="ORF">METZ01_LOCUS26175</name>
</gene>
<dbReference type="Pfam" id="PF18075">
    <property type="entry name" value="FtsX_ECD"/>
    <property type="match status" value="1"/>
</dbReference>
<evidence type="ECO:0000256" key="6">
    <source>
        <dbReference type="ARBA" id="ARBA00022692"/>
    </source>
</evidence>
<proteinExistence type="inferred from homology"/>
<feature type="transmembrane region" description="Helical" evidence="10">
    <location>
        <begin position="200"/>
        <end position="220"/>
    </location>
</feature>
<evidence type="ECO:0000313" key="13">
    <source>
        <dbReference type="EMBL" id="SUZ73321.1"/>
    </source>
</evidence>
<dbReference type="InterPro" id="IPR040690">
    <property type="entry name" value="FtsX_ECD"/>
</dbReference>
<dbReference type="InterPro" id="IPR004513">
    <property type="entry name" value="FtsX"/>
</dbReference>
<dbReference type="PANTHER" id="PTHR47755">
    <property type="entry name" value="CELL DIVISION PROTEIN FTSX"/>
    <property type="match status" value="1"/>
</dbReference>
<evidence type="ECO:0000256" key="2">
    <source>
        <dbReference type="ARBA" id="ARBA00007379"/>
    </source>
</evidence>
<dbReference type="PIRSF" id="PIRSF003097">
    <property type="entry name" value="FtsX"/>
    <property type="match status" value="1"/>
</dbReference>
<evidence type="ECO:0000256" key="10">
    <source>
        <dbReference type="SAM" id="Phobius"/>
    </source>
</evidence>
<reference evidence="13" key="1">
    <citation type="submission" date="2018-05" db="EMBL/GenBank/DDBJ databases">
        <authorList>
            <person name="Lanie J.A."/>
            <person name="Ng W.-L."/>
            <person name="Kazmierczak K.M."/>
            <person name="Andrzejewski T.M."/>
            <person name="Davidsen T.M."/>
            <person name="Wayne K.J."/>
            <person name="Tettelin H."/>
            <person name="Glass J.I."/>
            <person name="Rusch D."/>
            <person name="Podicherti R."/>
            <person name="Tsui H.-C.T."/>
            <person name="Winkler M.E."/>
        </authorList>
    </citation>
    <scope>NUCLEOTIDE SEQUENCE</scope>
</reference>
<accession>A0A381Q1W9</accession>
<dbReference type="GO" id="GO:0051301">
    <property type="term" value="P:cell division"/>
    <property type="evidence" value="ECO:0007669"/>
    <property type="project" value="UniProtKB-KW"/>
</dbReference>
<keyword evidence="5" id="KW-0132">Cell division</keyword>
<evidence type="ECO:0000256" key="9">
    <source>
        <dbReference type="ARBA" id="ARBA00023306"/>
    </source>
</evidence>
<evidence type="ECO:0000259" key="12">
    <source>
        <dbReference type="Pfam" id="PF18075"/>
    </source>
</evidence>
<evidence type="ECO:0000256" key="4">
    <source>
        <dbReference type="ARBA" id="ARBA00022475"/>
    </source>
</evidence>
<evidence type="ECO:0000256" key="7">
    <source>
        <dbReference type="ARBA" id="ARBA00022989"/>
    </source>
</evidence>
<protein>
    <recommendedName>
        <fullName evidence="3">Cell division protein FtsX</fullName>
    </recommendedName>
</protein>
<evidence type="ECO:0000259" key="11">
    <source>
        <dbReference type="Pfam" id="PF02687"/>
    </source>
</evidence>